<feature type="chain" id="PRO_5012288943" description="TapA domain-containing protein" evidence="2">
    <location>
        <begin position="22"/>
        <end position="159"/>
    </location>
</feature>
<dbReference type="RefSeq" id="WP_094854899.1">
    <property type="nucleotide sequence ID" value="NZ_NEVM01000005.1"/>
</dbReference>
<sequence>MILPRLSCAAALLLVATAASAQGNAPLTGTMASPGAAVPGAATAAGGATLTERPVVRQVSTPMPVSGADTAPPPSGPAYAAPRPSAAAPAPADEGPTGAGGITRALLAAQADGRRAAPLQPMLGPVATASWERYLDSFNQPIPQWFRERVDSSRGSSAQ</sequence>
<dbReference type="AlphaFoldDB" id="A0A261RZX7"/>
<evidence type="ECO:0000313" key="3">
    <source>
        <dbReference type="EMBL" id="OZI30475.1"/>
    </source>
</evidence>
<feature type="signal peptide" evidence="2">
    <location>
        <begin position="1"/>
        <end position="21"/>
    </location>
</feature>
<protein>
    <recommendedName>
        <fullName evidence="5">TapA domain-containing protein</fullName>
    </recommendedName>
</protein>
<keyword evidence="2" id="KW-0732">Signal</keyword>
<dbReference type="OrthoDB" id="8797260at2"/>
<evidence type="ECO:0000256" key="1">
    <source>
        <dbReference type="SAM" id="MobiDB-lite"/>
    </source>
</evidence>
<keyword evidence="4" id="KW-1185">Reference proteome</keyword>
<feature type="compositionally biased region" description="Low complexity" evidence="1">
    <location>
        <begin position="77"/>
        <end position="96"/>
    </location>
</feature>
<dbReference type="EMBL" id="NEVM01000005">
    <property type="protein sequence ID" value="OZI30475.1"/>
    <property type="molecule type" value="Genomic_DNA"/>
</dbReference>
<evidence type="ECO:0000256" key="2">
    <source>
        <dbReference type="SAM" id="SignalP"/>
    </source>
</evidence>
<dbReference type="Pfam" id="PF12266">
    <property type="entry name" value="DUF3613"/>
    <property type="match status" value="1"/>
</dbReference>
<dbReference type="InterPro" id="IPR022053">
    <property type="entry name" value="DUF3613"/>
</dbReference>
<gene>
    <name evidence="3" type="ORF">CAL29_20840</name>
</gene>
<feature type="region of interest" description="Disordered" evidence="1">
    <location>
        <begin position="52"/>
        <end position="103"/>
    </location>
</feature>
<accession>A0A261RZX7</accession>
<reference evidence="4" key="1">
    <citation type="submission" date="2017-05" db="EMBL/GenBank/DDBJ databases">
        <title>Complete and WGS of Bordetella genogroups.</title>
        <authorList>
            <person name="Spilker T."/>
            <person name="Lipuma J."/>
        </authorList>
    </citation>
    <scope>NUCLEOTIDE SEQUENCE [LARGE SCALE GENOMIC DNA]</scope>
    <source>
        <strain evidence="4">AU16122</strain>
    </source>
</reference>
<evidence type="ECO:0000313" key="4">
    <source>
        <dbReference type="Proteomes" id="UP000216020"/>
    </source>
</evidence>
<organism evidence="3 4">
    <name type="scientific">Bordetella genomosp. 10</name>
    <dbReference type="NCBI Taxonomy" id="1416804"/>
    <lineage>
        <taxon>Bacteria</taxon>
        <taxon>Pseudomonadati</taxon>
        <taxon>Pseudomonadota</taxon>
        <taxon>Betaproteobacteria</taxon>
        <taxon>Burkholderiales</taxon>
        <taxon>Alcaligenaceae</taxon>
        <taxon>Bordetella</taxon>
    </lineage>
</organism>
<dbReference type="Proteomes" id="UP000216020">
    <property type="component" value="Unassembled WGS sequence"/>
</dbReference>
<name>A0A261RZX7_9BORD</name>
<evidence type="ECO:0008006" key="5">
    <source>
        <dbReference type="Google" id="ProtNLM"/>
    </source>
</evidence>
<proteinExistence type="predicted"/>
<comment type="caution">
    <text evidence="3">The sequence shown here is derived from an EMBL/GenBank/DDBJ whole genome shotgun (WGS) entry which is preliminary data.</text>
</comment>